<dbReference type="KEGG" id="cgob:115007922"/>
<dbReference type="RefSeq" id="XP_029286920.1">
    <property type="nucleotide sequence ID" value="XM_029431060.1"/>
</dbReference>
<keyword evidence="3" id="KW-1185">Reference proteome</keyword>
<evidence type="ECO:0000313" key="5">
    <source>
        <dbReference type="RefSeq" id="XP_029286933.1"/>
    </source>
</evidence>
<evidence type="ECO:0000313" key="4">
    <source>
        <dbReference type="RefSeq" id="XP_029286920.1"/>
    </source>
</evidence>
<name>A0A6J2PLH4_COTGO</name>
<sequence>MAGRRLLVIFIYSFLESYAQALLPPTLTVNPPVISETDSVTLHCQTPSSVPVSQCYFKTMRTKRGKVFPCLKTLTGTELLEMSHQSSPAEVKVTCFYLHATQSPESNISSIIIRTSLPPTLTVNPPVISETDSVTLHCQTPSSVPVSQCHFYTLSGETVKDVSCLKTLTGTELLEMSHQSSPAEVEMTCFYTVKLGESHYLSPHSDTSSVTIHSDTSSVTIHSLSVSTPGTKDSSYPATSQKTASAATWILNFIVVVAGCGVTVAVILLVSAILWNKKRTDFVSFSIAGERREPQNENLDAYPLYCSISEEPAASELKGVMYSTVQTH</sequence>
<keyword evidence="1" id="KW-0472">Membrane</keyword>
<dbReference type="AlphaFoldDB" id="A0A6J2PLH4"/>
<feature type="signal peptide" evidence="2">
    <location>
        <begin position="1"/>
        <end position="21"/>
    </location>
</feature>
<evidence type="ECO:0000313" key="3">
    <source>
        <dbReference type="Proteomes" id="UP000504630"/>
    </source>
</evidence>
<protein>
    <submittedName>
        <fullName evidence="4">Uncharacterized protein LOC115007922 isoform X1</fullName>
    </submittedName>
    <submittedName>
        <fullName evidence="5">Uncharacterized protein LOC115007924 isoform X1</fullName>
    </submittedName>
</protein>
<evidence type="ECO:0000256" key="1">
    <source>
        <dbReference type="SAM" id="Phobius"/>
    </source>
</evidence>
<feature type="transmembrane region" description="Helical" evidence="1">
    <location>
        <begin position="249"/>
        <end position="275"/>
    </location>
</feature>
<gene>
    <name evidence="5" type="primary">LOC115007924</name>
    <name evidence="4" type="synonym">LOC115007922</name>
</gene>
<reference evidence="4 5" key="1">
    <citation type="submission" date="2025-04" db="UniProtKB">
        <authorList>
            <consortium name="RefSeq"/>
        </authorList>
    </citation>
    <scope>IDENTIFICATION</scope>
</reference>
<keyword evidence="1" id="KW-0812">Transmembrane</keyword>
<keyword evidence="2" id="KW-0732">Signal</keyword>
<proteinExistence type="predicted"/>
<dbReference type="RefSeq" id="XP_029286933.1">
    <property type="nucleotide sequence ID" value="XM_029431073.1"/>
</dbReference>
<dbReference type="Proteomes" id="UP000504630">
    <property type="component" value="Chromosome 5"/>
</dbReference>
<accession>A0A6J2PLH4</accession>
<feature type="chain" id="PRO_5044642294" evidence="2">
    <location>
        <begin position="22"/>
        <end position="328"/>
    </location>
</feature>
<dbReference type="GeneID" id="115007924"/>
<dbReference type="KEGG" id="cgob:115007924"/>
<keyword evidence="1" id="KW-1133">Transmembrane helix</keyword>
<organism evidence="3 5">
    <name type="scientific">Cottoperca gobio</name>
    <name type="common">Frogmouth</name>
    <name type="synonym">Aphritis gobio</name>
    <dbReference type="NCBI Taxonomy" id="56716"/>
    <lineage>
        <taxon>Eukaryota</taxon>
        <taxon>Metazoa</taxon>
        <taxon>Chordata</taxon>
        <taxon>Craniata</taxon>
        <taxon>Vertebrata</taxon>
        <taxon>Euteleostomi</taxon>
        <taxon>Actinopterygii</taxon>
        <taxon>Neopterygii</taxon>
        <taxon>Teleostei</taxon>
        <taxon>Neoteleostei</taxon>
        <taxon>Acanthomorphata</taxon>
        <taxon>Eupercaria</taxon>
        <taxon>Perciformes</taxon>
        <taxon>Notothenioidei</taxon>
        <taxon>Bovichtidae</taxon>
        <taxon>Cottoperca</taxon>
    </lineage>
</organism>
<dbReference type="OrthoDB" id="8938325at2759"/>
<evidence type="ECO:0000256" key="2">
    <source>
        <dbReference type="SAM" id="SignalP"/>
    </source>
</evidence>